<evidence type="ECO:0000313" key="3">
    <source>
        <dbReference type="Proteomes" id="UP000018936"/>
    </source>
</evidence>
<accession>V8PGG9</accession>
<dbReference type="Proteomes" id="UP000018936">
    <property type="component" value="Unassembled WGS sequence"/>
</dbReference>
<feature type="compositionally biased region" description="Low complexity" evidence="1">
    <location>
        <begin position="263"/>
        <end position="288"/>
    </location>
</feature>
<organism evidence="2 3">
    <name type="scientific">Ophiophagus hannah</name>
    <name type="common">King cobra</name>
    <name type="synonym">Naja hannah</name>
    <dbReference type="NCBI Taxonomy" id="8665"/>
    <lineage>
        <taxon>Eukaryota</taxon>
        <taxon>Metazoa</taxon>
        <taxon>Chordata</taxon>
        <taxon>Craniata</taxon>
        <taxon>Vertebrata</taxon>
        <taxon>Euteleostomi</taxon>
        <taxon>Lepidosauria</taxon>
        <taxon>Squamata</taxon>
        <taxon>Bifurcata</taxon>
        <taxon>Unidentata</taxon>
        <taxon>Episquamata</taxon>
        <taxon>Toxicofera</taxon>
        <taxon>Serpentes</taxon>
        <taxon>Colubroidea</taxon>
        <taxon>Elapidae</taxon>
        <taxon>Elapinae</taxon>
        <taxon>Ophiophagus</taxon>
    </lineage>
</organism>
<feature type="compositionally biased region" description="Pro residues" evidence="1">
    <location>
        <begin position="425"/>
        <end position="434"/>
    </location>
</feature>
<dbReference type="OrthoDB" id="6380629at2759"/>
<dbReference type="EMBL" id="AZIM01000059">
    <property type="protein sequence ID" value="ETE73669.1"/>
    <property type="molecule type" value="Genomic_DNA"/>
</dbReference>
<dbReference type="AlphaFoldDB" id="V8PGG9"/>
<dbReference type="PANTHER" id="PTHR37456:SF6">
    <property type="entry name" value="COLLAGEN ALPHA-1(XXIII) CHAIN-LIKE ISOFORM X2"/>
    <property type="match status" value="1"/>
</dbReference>
<keyword evidence="3" id="KW-1185">Reference proteome</keyword>
<dbReference type="InterPro" id="IPR050938">
    <property type="entry name" value="Collagen_Structural_Proteins"/>
</dbReference>
<feature type="region of interest" description="Disordered" evidence="1">
    <location>
        <begin position="263"/>
        <end position="317"/>
    </location>
</feature>
<dbReference type="Pfam" id="PF01391">
    <property type="entry name" value="Collagen"/>
    <property type="match status" value="3"/>
</dbReference>
<feature type="compositionally biased region" description="Basic and acidic residues" evidence="1">
    <location>
        <begin position="356"/>
        <end position="368"/>
    </location>
</feature>
<protein>
    <submittedName>
        <fullName evidence="2">Uncharacterized protein</fullName>
    </submittedName>
</protein>
<sequence length="552" mass="58133">MPVLSPELHLDQNTMRSLFFRFLFVGLWVAGQAVANLLKDLESDAVLKSSTEWEDSLKNLSRISRRRLDPSRMILDLQLLSPSNTQSSRNGSLVTEKREKTNSSLINVTHIFNKNNIHSRTLFGVISPSPKKGDISRSLDENFIEKKLKGDLGAYLQNPIIDFNYSTLPKVPIELSEFPENIPEILVLQSRLKASLDQDLGQKSTRASAELGNAVKELQGAPISEKFKGDAYWQKLSEVQQVLLQNHYPDSLLKLRNTQGIRLEPGPRGLPGPLGLPGCPGTPGLMGPKGDKGSPGAIGQPGRRGNPGDVGAPGLPIIFLGRNSKEDWLAFTGPPGYPGEPGEKGLPGYQGPQGIKGDHGPPGERGEEGFSGDPGPPGEKGKKGAKGVKGETGPPGPLGIPGVMGAKGLLGVLGSPGRMGEKGPPGLPGIPGPQGPQGLEGSYGFPGLPGLQGASGPLGLRGAHGQEGPKGVAGIPGSQGLPGNQGDRGLQGAKGDAGSKGEQGLRGAPGIVGPEGKAGRQVPILHYFSPSWVLEAQFWFRKARLGHQDNQD</sequence>
<evidence type="ECO:0000313" key="2">
    <source>
        <dbReference type="EMBL" id="ETE73669.1"/>
    </source>
</evidence>
<comment type="caution">
    <text evidence="2">The sequence shown here is derived from an EMBL/GenBank/DDBJ whole genome shotgun (WGS) entry which is preliminary data.</text>
</comment>
<feature type="region of interest" description="Disordered" evidence="1">
    <location>
        <begin position="330"/>
        <end position="514"/>
    </location>
</feature>
<proteinExistence type="predicted"/>
<dbReference type="InterPro" id="IPR008160">
    <property type="entry name" value="Collagen"/>
</dbReference>
<reference evidence="2 3" key="1">
    <citation type="journal article" date="2013" name="Proc. Natl. Acad. Sci. U.S.A.">
        <title>The king cobra genome reveals dynamic gene evolution and adaptation in the snake venom system.</title>
        <authorList>
            <person name="Vonk F.J."/>
            <person name="Casewell N.R."/>
            <person name="Henkel C.V."/>
            <person name="Heimberg A.M."/>
            <person name="Jansen H.J."/>
            <person name="McCleary R.J."/>
            <person name="Kerkkamp H.M."/>
            <person name="Vos R.A."/>
            <person name="Guerreiro I."/>
            <person name="Calvete J.J."/>
            <person name="Wuster W."/>
            <person name="Woods A.E."/>
            <person name="Logan J.M."/>
            <person name="Harrison R.A."/>
            <person name="Castoe T.A."/>
            <person name="de Koning A.P."/>
            <person name="Pollock D.D."/>
            <person name="Yandell M."/>
            <person name="Calderon D."/>
            <person name="Renjifo C."/>
            <person name="Currier R.B."/>
            <person name="Salgado D."/>
            <person name="Pla D."/>
            <person name="Sanz L."/>
            <person name="Hyder A.S."/>
            <person name="Ribeiro J.M."/>
            <person name="Arntzen J.W."/>
            <person name="van den Thillart G.E."/>
            <person name="Boetzer M."/>
            <person name="Pirovano W."/>
            <person name="Dirks R.P."/>
            <person name="Spaink H.P."/>
            <person name="Duboule D."/>
            <person name="McGlinn E."/>
            <person name="Kini R.M."/>
            <person name="Richardson M.K."/>
        </authorList>
    </citation>
    <scope>NUCLEOTIDE SEQUENCE</scope>
    <source>
        <tissue evidence="2">Blood</tissue>
    </source>
</reference>
<dbReference type="PANTHER" id="PTHR37456">
    <property type="entry name" value="SI:CH211-266K2.1"/>
    <property type="match status" value="1"/>
</dbReference>
<feature type="non-terminal residue" evidence="2">
    <location>
        <position position="1"/>
    </location>
</feature>
<gene>
    <name evidence="2" type="ORF">L345_00493</name>
</gene>
<evidence type="ECO:0000256" key="1">
    <source>
        <dbReference type="SAM" id="MobiDB-lite"/>
    </source>
</evidence>
<name>V8PGG9_OPHHA</name>